<keyword evidence="6" id="KW-1185">Reference proteome</keyword>
<dbReference type="EMBL" id="KI925457">
    <property type="protein sequence ID" value="ETW83312.1"/>
    <property type="molecule type" value="Genomic_DNA"/>
</dbReference>
<evidence type="ECO:0000313" key="6">
    <source>
        <dbReference type="Proteomes" id="UP000030671"/>
    </source>
</evidence>
<dbReference type="Proteomes" id="UP000030671">
    <property type="component" value="Unassembled WGS sequence"/>
</dbReference>
<evidence type="ECO:0000259" key="4">
    <source>
        <dbReference type="PROSITE" id="PS50850"/>
    </source>
</evidence>
<dbReference type="eggNOG" id="KOG2504">
    <property type="taxonomic scope" value="Eukaryota"/>
</dbReference>
<feature type="transmembrane region" description="Helical" evidence="3">
    <location>
        <begin position="402"/>
        <end position="427"/>
    </location>
</feature>
<dbReference type="AlphaFoldDB" id="W4KBT3"/>
<dbReference type="GeneID" id="20667269"/>
<feature type="transmembrane region" description="Helical" evidence="3">
    <location>
        <begin position="310"/>
        <end position="330"/>
    </location>
</feature>
<name>W4KBT3_HETIT</name>
<evidence type="ECO:0000256" key="2">
    <source>
        <dbReference type="ARBA" id="ARBA00006727"/>
    </source>
</evidence>
<gene>
    <name evidence="5" type="ORF">HETIRDRAFT_148402</name>
</gene>
<dbReference type="PANTHER" id="PTHR11360:SF234">
    <property type="entry name" value="MFS-TYPE TRANSPORTER DBAD-RELATED"/>
    <property type="match status" value="1"/>
</dbReference>
<feature type="transmembrane region" description="Helical" evidence="3">
    <location>
        <begin position="284"/>
        <end position="303"/>
    </location>
</feature>
<dbReference type="GO" id="GO:0022857">
    <property type="term" value="F:transmembrane transporter activity"/>
    <property type="evidence" value="ECO:0007669"/>
    <property type="project" value="InterPro"/>
</dbReference>
<dbReference type="PROSITE" id="PS50850">
    <property type="entry name" value="MFS"/>
    <property type="match status" value="1"/>
</dbReference>
<feature type="transmembrane region" description="Helical" evidence="3">
    <location>
        <begin position="176"/>
        <end position="196"/>
    </location>
</feature>
<dbReference type="InParanoid" id="W4KBT3"/>
<feature type="transmembrane region" description="Helical" evidence="3">
    <location>
        <begin position="118"/>
        <end position="137"/>
    </location>
</feature>
<dbReference type="InterPro" id="IPR036259">
    <property type="entry name" value="MFS_trans_sf"/>
</dbReference>
<evidence type="ECO:0000256" key="3">
    <source>
        <dbReference type="SAM" id="Phobius"/>
    </source>
</evidence>
<accession>W4KBT3</accession>
<keyword evidence="3" id="KW-0472">Membrane</keyword>
<dbReference type="Pfam" id="PF07690">
    <property type="entry name" value="MFS_1"/>
    <property type="match status" value="1"/>
</dbReference>
<evidence type="ECO:0000313" key="5">
    <source>
        <dbReference type="EMBL" id="ETW83312.1"/>
    </source>
</evidence>
<dbReference type="RefSeq" id="XP_009545580.1">
    <property type="nucleotide sequence ID" value="XM_009547285.1"/>
</dbReference>
<organism evidence="5 6">
    <name type="scientific">Heterobasidion irregulare (strain TC 32-1)</name>
    <dbReference type="NCBI Taxonomy" id="747525"/>
    <lineage>
        <taxon>Eukaryota</taxon>
        <taxon>Fungi</taxon>
        <taxon>Dikarya</taxon>
        <taxon>Basidiomycota</taxon>
        <taxon>Agaricomycotina</taxon>
        <taxon>Agaricomycetes</taxon>
        <taxon>Russulales</taxon>
        <taxon>Bondarzewiaceae</taxon>
        <taxon>Heterobasidion</taxon>
        <taxon>Heterobasidion annosum species complex</taxon>
    </lineage>
</organism>
<dbReference type="InterPro" id="IPR050327">
    <property type="entry name" value="Proton-linked_MCT"/>
</dbReference>
<feature type="domain" description="Major facilitator superfamily (MFS) profile" evidence="4">
    <location>
        <begin position="249"/>
        <end position="446"/>
    </location>
</feature>
<dbReference type="PANTHER" id="PTHR11360">
    <property type="entry name" value="MONOCARBOXYLATE TRANSPORTER"/>
    <property type="match status" value="1"/>
</dbReference>
<protein>
    <submittedName>
        <fullName evidence="5">MFS monocarboxylate transporter</fullName>
    </submittedName>
</protein>
<dbReference type="KEGG" id="hir:HETIRDRAFT_148402"/>
<dbReference type="Gene3D" id="1.20.1250.20">
    <property type="entry name" value="MFS general substrate transporter like domains"/>
    <property type="match status" value="2"/>
</dbReference>
<reference evidence="5 6" key="1">
    <citation type="journal article" date="2012" name="New Phytol.">
        <title>Insight into trade-off between wood decay and parasitism from the genome of a fungal forest pathogen.</title>
        <authorList>
            <person name="Olson A."/>
            <person name="Aerts A."/>
            <person name="Asiegbu F."/>
            <person name="Belbahri L."/>
            <person name="Bouzid O."/>
            <person name="Broberg A."/>
            <person name="Canback B."/>
            <person name="Coutinho P.M."/>
            <person name="Cullen D."/>
            <person name="Dalman K."/>
            <person name="Deflorio G."/>
            <person name="van Diepen L.T."/>
            <person name="Dunand C."/>
            <person name="Duplessis S."/>
            <person name="Durling M."/>
            <person name="Gonthier P."/>
            <person name="Grimwood J."/>
            <person name="Fossdal C.G."/>
            <person name="Hansson D."/>
            <person name="Henrissat B."/>
            <person name="Hietala A."/>
            <person name="Himmelstrand K."/>
            <person name="Hoffmeister D."/>
            <person name="Hogberg N."/>
            <person name="James T.Y."/>
            <person name="Karlsson M."/>
            <person name="Kohler A."/>
            <person name="Kues U."/>
            <person name="Lee Y.H."/>
            <person name="Lin Y.C."/>
            <person name="Lind M."/>
            <person name="Lindquist E."/>
            <person name="Lombard V."/>
            <person name="Lucas S."/>
            <person name="Lunden K."/>
            <person name="Morin E."/>
            <person name="Murat C."/>
            <person name="Park J."/>
            <person name="Raffaello T."/>
            <person name="Rouze P."/>
            <person name="Salamov A."/>
            <person name="Schmutz J."/>
            <person name="Solheim H."/>
            <person name="Stahlberg J."/>
            <person name="Velez H."/>
            <person name="de Vries R.P."/>
            <person name="Wiebenga A."/>
            <person name="Woodward S."/>
            <person name="Yakovlev I."/>
            <person name="Garbelotto M."/>
            <person name="Martin F."/>
            <person name="Grigoriev I.V."/>
            <person name="Stenlid J."/>
        </authorList>
    </citation>
    <scope>NUCLEOTIDE SEQUENCE [LARGE SCALE GENOMIC DNA]</scope>
    <source>
        <strain evidence="5 6">TC 32-1</strain>
    </source>
</reference>
<dbReference type="InterPro" id="IPR011701">
    <property type="entry name" value="MFS"/>
</dbReference>
<evidence type="ECO:0000256" key="1">
    <source>
        <dbReference type="ARBA" id="ARBA00004141"/>
    </source>
</evidence>
<proteinExistence type="inferred from homology"/>
<dbReference type="HOGENOM" id="CLU_001265_1_1_1"/>
<dbReference type="GO" id="GO:0016020">
    <property type="term" value="C:membrane"/>
    <property type="evidence" value="ECO:0007669"/>
    <property type="project" value="UniProtKB-SubCell"/>
</dbReference>
<dbReference type="InterPro" id="IPR020846">
    <property type="entry name" value="MFS_dom"/>
</dbReference>
<dbReference type="SUPFAM" id="SSF103473">
    <property type="entry name" value="MFS general substrate transporter"/>
    <property type="match status" value="1"/>
</dbReference>
<feature type="transmembrane region" description="Helical" evidence="3">
    <location>
        <begin position="336"/>
        <end position="362"/>
    </location>
</feature>
<sequence length="446" mass="48026">MASNGILQVPQLSHAASDSTLAAHNEKLQDDIKTSEPEGDYPQGKWRAWSTVLGAWLIQFCTVGTTTSFGVFQDYYRTTYLKGYSSSTISWIGGVQIFLELASGPIGGKLFDAGHTRLASIVGSTLFVFSFFMLSLVQPGQFYQVFLSQGVGMGLGLGILYVPTSAVVSHHFKTNRALAMGIVDSSASLGGIAFSIMQNELIHGSVGFVWGVRASAFVCLAVIIIANCLIFVPPSVHASRAPGQLLDTPYLLTIMWGFFSFLGMYFPSFYVQLFARTHGISTKFAFYSLAILNLASMFGRVLPNYVADRFGTMPVFLPSVTLAGLVQFAMLGSSSIVGLTFFVIFYGFFFGTAMALYLPLIAEFTPVGANMGKRMGIGCVPMGIASLVGPPIAGAIMGKNTIWWKGIVFSAVTTSGSSILLVAAWFIHHNRAKHANEKIITSGETL</sequence>
<dbReference type="OrthoDB" id="6499973at2759"/>
<comment type="subcellular location">
    <subcellularLocation>
        <location evidence="1">Membrane</location>
        <topology evidence="1">Multi-pass membrane protein</topology>
    </subcellularLocation>
</comment>
<feature type="transmembrane region" description="Helical" evidence="3">
    <location>
        <begin position="143"/>
        <end position="164"/>
    </location>
</feature>
<feature type="transmembrane region" description="Helical" evidence="3">
    <location>
        <begin position="250"/>
        <end position="272"/>
    </location>
</feature>
<keyword evidence="3" id="KW-1133">Transmembrane helix</keyword>
<comment type="similarity">
    <text evidence="2">Belongs to the major facilitator superfamily. Monocarboxylate porter (TC 2.A.1.13) family.</text>
</comment>
<feature type="transmembrane region" description="Helical" evidence="3">
    <location>
        <begin position="374"/>
        <end position="396"/>
    </location>
</feature>
<feature type="transmembrane region" description="Helical" evidence="3">
    <location>
        <begin position="208"/>
        <end position="230"/>
    </location>
</feature>
<keyword evidence="3" id="KW-0812">Transmembrane</keyword>